<dbReference type="EMBL" id="BGZK01000824">
    <property type="protein sequence ID" value="GBP61853.1"/>
    <property type="molecule type" value="Genomic_DNA"/>
</dbReference>
<sequence>MVDNGATSSLRQPDDDDREKGGRDDSAVALVVSTLLRMRNPTLRPQSGDSCLLRVSALGHLLKKNSA</sequence>
<keyword evidence="3" id="KW-1185">Reference proteome</keyword>
<feature type="compositionally biased region" description="Polar residues" evidence="1">
    <location>
        <begin position="1"/>
        <end position="11"/>
    </location>
</feature>
<organism evidence="2 3">
    <name type="scientific">Eumeta variegata</name>
    <name type="common">Bagworm moth</name>
    <name type="synonym">Eumeta japonica</name>
    <dbReference type="NCBI Taxonomy" id="151549"/>
    <lineage>
        <taxon>Eukaryota</taxon>
        <taxon>Metazoa</taxon>
        <taxon>Ecdysozoa</taxon>
        <taxon>Arthropoda</taxon>
        <taxon>Hexapoda</taxon>
        <taxon>Insecta</taxon>
        <taxon>Pterygota</taxon>
        <taxon>Neoptera</taxon>
        <taxon>Endopterygota</taxon>
        <taxon>Lepidoptera</taxon>
        <taxon>Glossata</taxon>
        <taxon>Ditrysia</taxon>
        <taxon>Tineoidea</taxon>
        <taxon>Psychidae</taxon>
        <taxon>Oiketicinae</taxon>
        <taxon>Eumeta</taxon>
    </lineage>
</organism>
<name>A0A4C1XF98_EUMVA</name>
<comment type="caution">
    <text evidence="2">The sequence shown here is derived from an EMBL/GenBank/DDBJ whole genome shotgun (WGS) entry which is preliminary data.</text>
</comment>
<evidence type="ECO:0000256" key="1">
    <source>
        <dbReference type="SAM" id="MobiDB-lite"/>
    </source>
</evidence>
<reference evidence="2 3" key="1">
    <citation type="journal article" date="2019" name="Commun. Biol.">
        <title>The bagworm genome reveals a unique fibroin gene that provides high tensile strength.</title>
        <authorList>
            <person name="Kono N."/>
            <person name="Nakamura H."/>
            <person name="Ohtoshi R."/>
            <person name="Tomita M."/>
            <person name="Numata K."/>
            <person name="Arakawa K."/>
        </authorList>
    </citation>
    <scope>NUCLEOTIDE SEQUENCE [LARGE SCALE GENOMIC DNA]</scope>
</reference>
<dbReference type="Proteomes" id="UP000299102">
    <property type="component" value="Unassembled WGS sequence"/>
</dbReference>
<feature type="region of interest" description="Disordered" evidence="1">
    <location>
        <begin position="1"/>
        <end position="26"/>
    </location>
</feature>
<evidence type="ECO:0000313" key="2">
    <source>
        <dbReference type="EMBL" id="GBP61853.1"/>
    </source>
</evidence>
<accession>A0A4C1XF98</accession>
<dbReference type="AlphaFoldDB" id="A0A4C1XF98"/>
<gene>
    <name evidence="2" type="ORF">EVAR_97295_1</name>
</gene>
<evidence type="ECO:0000313" key="3">
    <source>
        <dbReference type="Proteomes" id="UP000299102"/>
    </source>
</evidence>
<protein>
    <submittedName>
        <fullName evidence="2">Uncharacterized protein</fullName>
    </submittedName>
</protein>
<proteinExistence type="predicted"/>